<dbReference type="AlphaFoldDB" id="U5DTV7"/>
<keyword evidence="3" id="KW-1185">Reference proteome</keyword>
<dbReference type="InParanoid" id="U5DTV7"/>
<evidence type="ECO:0000313" key="2">
    <source>
        <dbReference type="EMBL" id="ERN43100.1"/>
    </source>
</evidence>
<dbReference type="EMBL" id="ASSJ01000003">
    <property type="protein sequence ID" value="ERN43100.1"/>
    <property type="molecule type" value="Genomic_DNA"/>
</dbReference>
<sequence>MRVKRWLPVVCFGAIAAALCFNRESVAFETPASDRLRSQCLQQSNAREVWQVKPSSADDGDTIRVANGSGERKSDSAGLTRPSRTSLSE</sequence>
<dbReference type="STRING" id="582515.KR51_00001660"/>
<organism evidence="2 3">
    <name type="scientific">Rubidibacter lacunae KORDI 51-2</name>
    <dbReference type="NCBI Taxonomy" id="582515"/>
    <lineage>
        <taxon>Bacteria</taxon>
        <taxon>Bacillati</taxon>
        <taxon>Cyanobacteriota</taxon>
        <taxon>Cyanophyceae</taxon>
        <taxon>Oscillatoriophycideae</taxon>
        <taxon>Chroococcales</taxon>
        <taxon>Aphanothecaceae</taxon>
        <taxon>Rubidibacter</taxon>
    </lineage>
</organism>
<evidence type="ECO:0000256" key="1">
    <source>
        <dbReference type="SAM" id="MobiDB-lite"/>
    </source>
</evidence>
<evidence type="ECO:0000313" key="3">
    <source>
        <dbReference type="Proteomes" id="UP000016960"/>
    </source>
</evidence>
<name>U5DTV7_9CHRO</name>
<comment type="caution">
    <text evidence="2">The sequence shown here is derived from an EMBL/GenBank/DDBJ whole genome shotgun (WGS) entry which is preliminary data.</text>
</comment>
<protein>
    <submittedName>
        <fullName evidence="2">Uncharacterized protein</fullName>
    </submittedName>
</protein>
<accession>U5DTV7</accession>
<reference evidence="2 3" key="1">
    <citation type="submission" date="2013-05" db="EMBL/GenBank/DDBJ databases">
        <title>Draft genome sequence of Rubidibacter lacunae KORDI 51-2.</title>
        <authorList>
            <person name="Choi D.H."/>
            <person name="Noh J.H."/>
            <person name="Kwon K.-K."/>
            <person name="Lee J.-H."/>
            <person name="Ryu J.-Y."/>
        </authorList>
    </citation>
    <scope>NUCLEOTIDE SEQUENCE [LARGE SCALE GENOMIC DNA]</scope>
    <source>
        <strain evidence="2 3">KORDI 51-2</strain>
    </source>
</reference>
<dbReference type="Proteomes" id="UP000016960">
    <property type="component" value="Unassembled WGS sequence"/>
</dbReference>
<proteinExistence type="predicted"/>
<feature type="region of interest" description="Disordered" evidence="1">
    <location>
        <begin position="51"/>
        <end position="89"/>
    </location>
</feature>
<dbReference type="RefSeq" id="WP_022603853.1">
    <property type="nucleotide sequence ID" value="NZ_ASSJ01000003.1"/>
</dbReference>
<gene>
    <name evidence="2" type="ORF">KR51_00001660</name>
</gene>